<evidence type="ECO:0000313" key="3">
    <source>
        <dbReference type="Proteomes" id="UP000198876"/>
    </source>
</evidence>
<dbReference type="EMBL" id="FOOQ01000001">
    <property type="protein sequence ID" value="SFF96850.1"/>
    <property type="molecule type" value="Genomic_DNA"/>
</dbReference>
<dbReference type="Pfam" id="PF00970">
    <property type="entry name" value="FAD_binding_6"/>
    <property type="match status" value="1"/>
</dbReference>
<gene>
    <name evidence="2" type="ORF">SAMN04488063_0965</name>
</gene>
<reference evidence="3" key="1">
    <citation type="submission" date="2016-10" db="EMBL/GenBank/DDBJ databases">
        <authorList>
            <person name="Varghese N."/>
            <person name="Submissions S."/>
        </authorList>
    </citation>
    <scope>NUCLEOTIDE SEQUENCE [LARGE SCALE GENOMIC DNA]</scope>
    <source>
        <strain evidence="3">CGMCC 1.7739</strain>
    </source>
</reference>
<organism evidence="2 3">
    <name type="scientific">Halopelagius inordinatus</name>
    <dbReference type="NCBI Taxonomy" id="553467"/>
    <lineage>
        <taxon>Archaea</taxon>
        <taxon>Methanobacteriati</taxon>
        <taxon>Methanobacteriota</taxon>
        <taxon>Stenosarchaea group</taxon>
        <taxon>Halobacteria</taxon>
        <taxon>Halobacteriales</taxon>
        <taxon>Haloferacaceae</taxon>
    </lineage>
</organism>
<dbReference type="STRING" id="553467.SAMN04488063_0965"/>
<dbReference type="GO" id="GO:0016491">
    <property type="term" value="F:oxidoreductase activity"/>
    <property type="evidence" value="ECO:0007669"/>
    <property type="project" value="InterPro"/>
</dbReference>
<dbReference type="RefSeq" id="WP_092889147.1">
    <property type="nucleotide sequence ID" value="NZ_FOOQ01000001.1"/>
</dbReference>
<dbReference type="SUPFAM" id="SSF63380">
    <property type="entry name" value="Riboflavin synthase domain-like"/>
    <property type="match status" value="1"/>
</dbReference>
<dbReference type="SUPFAM" id="SSF52343">
    <property type="entry name" value="Ferredoxin reductase-like, C-terminal NADP-linked domain"/>
    <property type="match status" value="1"/>
</dbReference>
<dbReference type="OrthoDB" id="35401at2157"/>
<accession>A0A1I2N154</accession>
<dbReference type="InterPro" id="IPR008333">
    <property type="entry name" value="Cbr1-like_FAD-bd_dom"/>
</dbReference>
<evidence type="ECO:0000313" key="2">
    <source>
        <dbReference type="EMBL" id="SFF96850.1"/>
    </source>
</evidence>
<dbReference type="Proteomes" id="UP000198876">
    <property type="component" value="Unassembled WGS sequence"/>
</dbReference>
<name>A0A1I2N154_9EURY</name>
<evidence type="ECO:0000259" key="1">
    <source>
        <dbReference type="PROSITE" id="PS51384"/>
    </source>
</evidence>
<dbReference type="InterPro" id="IPR050415">
    <property type="entry name" value="MRET"/>
</dbReference>
<dbReference type="PROSITE" id="PS51384">
    <property type="entry name" value="FAD_FR"/>
    <property type="match status" value="1"/>
</dbReference>
<dbReference type="InterPro" id="IPR036052">
    <property type="entry name" value="TrpB-like_PALP_sf"/>
</dbReference>
<dbReference type="PANTHER" id="PTHR47354:SF5">
    <property type="entry name" value="PROTEIN RFBI"/>
    <property type="match status" value="1"/>
</dbReference>
<feature type="domain" description="FAD-binding FR-type" evidence="1">
    <location>
        <begin position="1"/>
        <end position="101"/>
    </location>
</feature>
<dbReference type="AlphaFoldDB" id="A0A1I2N154"/>
<dbReference type="Gene3D" id="3.40.50.1100">
    <property type="match status" value="1"/>
</dbReference>
<protein>
    <submittedName>
        <fullName evidence="2">Cytochrome-b5 reductase</fullName>
    </submittedName>
</protein>
<dbReference type="CDD" id="cd00322">
    <property type="entry name" value="FNR_like"/>
    <property type="match status" value="1"/>
</dbReference>
<dbReference type="Gene3D" id="2.40.30.10">
    <property type="entry name" value="Translation factors"/>
    <property type="match status" value="1"/>
</dbReference>
<dbReference type="InterPro" id="IPR017927">
    <property type="entry name" value="FAD-bd_FR_type"/>
</dbReference>
<proteinExistence type="predicted"/>
<sequence length="212" mass="21762">MDATVAVAAVREVGPDTVAIEFETPDGFEAEPGQFVKLTGTVDGESYSRFYTLSSPGVEGTFEVTVGVDPEEAGPFSRHLVDLSAGDELDVTGPFGSDYYEGESRVVVLAGGPGIGPAVGIGEAAARDGNEVAVVYQSDAPAHEERLDALRESGASVVVTDGDIEDAVSDAVTTKEGEQVFVYGFADFVAEATDAVDAAGGDADAAKVENFG</sequence>
<dbReference type="InterPro" id="IPR017938">
    <property type="entry name" value="Riboflavin_synthase-like_b-brl"/>
</dbReference>
<dbReference type="InterPro" id="IPR039261">
    <property type="entry name" value="FNR_nucleotide-bd"/>
</dbReference>
<dbReference type="PANTHER" id="PTHR47354">
    <property type="entry name" value="NADH OXIDOREDUCTASE HCR"/>
    <property type="match status" value="1"/>
</dbReference>
<keyword evidence="3" id="KW-1185">Reference proteome</keyword>